<evidence type="ECO:0000256" key="4">
    <source>
        <dbReference type="ARBA" id="ARBA00022692"/>
    </source>
</evidence>
<keyword evidence="5" id="KW-1133">Transmembrane helix</keyword>
<dbReference type="PANTHER" id="PTHR30462:SF2">
    <property type="entry name" value="INTERMEMBRANE TRANSPORT PROTEIN PQIB"/>
    <property type="match status" value="1"/>
</dbReference>
<keyword evidence="2" id="KW-1003">Cell membrane</keyword>
<keyword evidence="3" id="KW-0997">Cell inner membrane</keyword>
<reference evidence="8 9" key="1">
    <citation type="submission" date="2019-10" db="EMBL/GenBank/DDBJ databases">
        <title>Vibrio sp. nov. isolated from a shrimp pond.</title>
        <authorList>
            <person name="Gomez-Gil B."/>
            <person name="Enciso-Ibarra J."/>
            <person name="Enciso-Ibarra K."/>
            <person name="Bolan-Mejia C."/>
        </authorList>
    </citation>
    <scope>NUCLEOTIDE SEQUENCE [LARGE SCALE GENOMIC DNA]</scope>
    <source>
        <strain evidence="8 9">CAIM 722</strain>
    </source>
</reference>
<evidence type="ECO:0000256" key="2">
    <source>
        <dbReference type="ARBA" id="ARBA00022475"/>
    </source>
</evidence>
<protein>
    <submittedName>
        <fullName evidence="8">Intermembrane transport protein PqiB</fullName>
    </submittedName>
</protein>
<comment type="subcellular location">
    <subcellularLocation>
        <location evidence="1">Cell inner membrane</location>
    </subcellularLocation>
</comment>
<feature type="domain" description="Mce/MlaD" evidence="7">
    <location>
        <begin position="315"/>
        <end position="413"/>
    </location>
</feature>
<evidence type="ECO:0000313" key="9">
    <source>
        <dbReference type="Proteomes" id="UP000462621"/>
    </source>
</evidence>
<gene>
    <name evidence="8" type="primary">pqiB</name>
    <name evidence="8" type="ORF">F9817_19190</name>
</gene>
<feature type="domain" description="Mce/MlaD" evidence="7">
    <location>
        <begin position="61"/>
        <end position="153"/>
    </location>
</feature>
<dbReference type="PANTHER" id="PTHR30462">
    <property type="entry name" value="INTERMEMBRANE TRANSPORT PROTEIN PQIB-RELATED"/>
    <property type="match status" value="1"/>
</dbReference>
<dbReference type="InterPro" id="IPR003399">
    <property type="entry name" value="Mce/MlaD"/>
</dbReference>
<keyword evidence="9" id="KW-1185">Reference proteome</keyword>
<organism evidence="8 9">
    <name type="scientific">Vibrio eleionomae</name>
    <dbReference type="NCBI Taxonomy" id="2653505"/>
    <lineage>
        <taxon>Bacteria</taxon>
        <taxon>Pseudomonadati</taxon>
        <taxon>Pseudomonadota</taxon>
        <taxon>Gammaproteobacteria</taxon>
        <taxon>Vibrionales</taxon>
        <taxon>Vibrionaceae</taxon>
        <taxon>Vibrio</taxon>
    </lineage>
</organism>
<evidence type="ECO:0000259" key="7">
    <source>
        <dbReference type="Pfam" id="PF02470"/>
    </source>
</evidence>
<dbReference type="InterPro" id="IPR051800">
    <property type="entry name" value="PqiA-PqiB_transport"/>
</dbReference>
<evidence type="ECO:0000256" key="3">
    <source>
        <dbReference type="ARBA" id="ARBA00022519"/>
    </source>
</evidence>
<evidence type="ECO:0000256" key="1">
    <source>
        <dbReference type="ARBA" id="ARBA00004533"/>
    </source>
</evidence>
<dbReference type="GO" id="GO:0005886">
    <property type="term" value="C:plasma membrane"/>
    <property type="evidence" value="ECO:0007669"/>
    <property type="project" value="UniProtKB-SubCell"/>
</dbReference>
<feature type="domain" description="Mce/MlaD" evidence="7">
    <location>
        <begin position="177"/>
        <end position="237"/>
    </location>
</feature>
<comment type="caution">
    <text evidence="8">The sequence shown here is derived from an EMBL/GenBank/DDBJ whole genome shotgun (WGS) entry which is preliminary data.</text>
</comment>
<dbReference type="Proteomes" id="UP000462621">
    <property type="component" value="Unassembled WGS sequence"/>
</dbReference>
<proteinExistence type="predicted"/>
<dbReference type="NCBIfam" id="NF008070">
    <property type="entry name" value="PRK10807.1"/>
    <property type="match status" value="1"/>
</dbReference>
<dbReference type="AlphaFoldDB" id="A0A7X4RW62"/>
<accession>A0A7X4RW62</accession>
<keyword evidence="6" id="KW-0472">Membrane</keyword>
<name>A0A7X4RW62_9VIBR</name>
<dbReference type="Pfam" id="PF02470">
    <property type="entry name" value="MlaD"/>
    <property type="match status" value="3"/>
</dbReference>
<evidence type="ECO:0000256" key="5">
    <source>
        <dbReference type="ARBA" id="ARBA00022989"/>
    </source>
</evidence>
<sequence>MLHKRLILAFFGINKSRRLPVKEPTLQPNQTDKWSFNPVWIIPLLAIFVAGWMLYQDWSSRGPTVTIVTNNADGIEAGKTKVKVHNVDVGEVSQVKLSNDFEHALITIEMEKGTEKMLRQDTKFWVIKPRVGTEGISGLGTLLSGSYIEVEPGSKGETPSRYTMLKQPPLSTAEDQGLRLKLVSKDIPKMSAGTPIHFHGFDVGHIESVDFDTQNQRITYRIFIRAPFNSLVNSSVQFWVTPGLAIQSSSKGLAVKMDSLETLITGGISFGVTANEDNGHTVSDMTQFTLYSSKEQATDNRYTQFINYMFLFDGNIGGLEVGAPVEFRGIRIGTVTQVPYHGLGFSEWNKTLHNPSIPVLARFEPQRLTGISGDDDMTIDDWKAMFKSQVELGIRASLSTSNLLTGSKIISVDYVVDPKPYALTKVAGYPVFPTVPNGLASIGQKVSALLDKLNSLPLDKTVSSLNSTLTSADNTLKTLNKATKQLDDLLASDSAKALPDDLISTLRELERTLQDYQEEGSIGGKINNNLATLERTLNELQPVIRQLQQKPNSLIFDTSNAPDTIPGKGAK</sequence>
<keyword evidence="4" id="KW-0812">Transmembrane</keyword>
<evidence type="ECO:0000256" key="6">
    <source>
        <dbReference type="ARBA" id="ARBA00023136"/>
    </source>
</evidence>
<dbReference type="EMBL" id="WEKT01000051">
    <property type="protein sequence ID" value="MZI95303.1"/>
    <property type="molecule type" value="Genomic_DNA"/>
</dbReference>
<evidence type="ECO:0000313" key="8">
    <source>
        <dbReference type="EMBL" id="MZI95303.1"/>
    </source>
</evidence>